<accession>A0A2K8PNF2</accession>
<gene>
    <name evidence="2" type="ORF">SLAV_31125</name>
</gene>
<evidence type="ECO:0000313" key="3">
    <source>
        <dbReference type="Proteomes" id="UP000231791"/>
    </source>
</evidence>
<protein>
    <submittedName>
        <fullName evidence="2">Molybdopterin biosynthesis protein MoeB</fullName>
    </submittedName>
</protein>
<dbReference type="PANTHER" id="PTHR43031:SF1">
    <property type="entry name" value="PYRIDINE NUCLEOTIDE-DISULPHIDE OXIDOREDUCTASE"/>
    <property type="match status" value="1"/>
</dbReference>
<dbReference type="GeneID" id="49387217"/>
<dbReference type="KEGG" id="slx:SLAV_31125"/>
<dbReference type="PANTHER" id="PTHR43031">
    <property type="entry name" value="FAD-DEPENDENT OXIDOREDUCTASE"/>
    <property type="match status" value="1"/>
</dbReference>
<feature type="compositionally biased region" description="Low complexity" evidence="1">
    <location>
        <begin position="1"/>
        <end position="33"/>
    </location>
</feature>
<dbReference type="InterPro" id="IPR001763">
    <property type="entry name" value="Rhodanese-like_dom"/>
</dbReference>
<dbReference type="PROSITE" id="PS50206">
    <property type="entry name" value="RHODANESE_3"/>
    <property type="match status" value="1"/>
</dbReference>
<name>A0A2K8PNF2_STRLA</name>
<dbReference type="RefSeq" id="WP_030236717.1">
    <property type="nucleotide sequence ID" value="NZ_CP024985.1"/>
</dbReference>
<keyword evidence="3" id="KW-1185">Reference proteome</keyword>
<evidence type="ECO:0000313" key="2">
    <source>
        <dbReference type="EMBL" id="ATZ27998.1"/>
    </source>
</evidence>
<dbReference type="InterPro" id="IPR036873">
    <property type="entry name" value="Rhodanese-like_dom_sf"/>
</dbReference>
<sequence length="190" mass="19623">MTTTQSTTTTAPSAPAPAASATGASSTGASAPANPVLRVPPASPAAAAAYFAASLAFHADVSDVAAAFKAHREQGAELGFQLVDSRSTPSWDQAHVPGAVHLPTALIPEQAERLLDRNVPVVTYCWGPGCNGGARSALALAELGFQVKEMLGGIEYWIREGFEVETWQGTEQRAEADPLTAPTDSDDCGC</sequence>
<evidence type="ECO:0000256" key="1">
    <source>
        <dbReference type="SAM" id="MobiDB-lite"/>
    </source>
</evidence>
<dbReference type="AlphaFoldDB" id="A0A2K8PNF2"/>
<dbReference type="Pfam" id="PF00581">
    <property type="entry name" value="Rhodanese"/>
    <property type="match status" value="1"/>
</dbReference>
<dbReference type="SUPFAM" id="SSF52821">
    <property type="entry name" value="Rhodanese/Cell cycle control phosphatase"/>
    <property type="match status" value="1"/>
</dbReference>
<feature type="region of interest" description="Disordered" evidence="1">
    <location>
        <begin position="171"/>
        <end position="190"/>
    </location>
</feature>
<dbReference type="Proteomes" id="UP000231791">
    <property type="component" value="Chromosome"/>
</dbReference>
<dbReference type="Gene3D" id="3.40.250.10">
    <property type="entry name" value="Rhodanese-like domain"/>
    <property type="match status" value="1"/>
</dbReference>
<dbReference type="SMART" id="SM00450">
    <property type="entry name" value="RHOD"/>
    <property type="match status" value="1"/>
</dbReference>
<proteinExistence type="predicted"/>
<dbReference type="EMBL" id="CP024985">
    <property type="protein sequence ID" value="ATZ27998.1"/>
    <property type="molecule type" value="Genomic_DNA"/>
</dbReference>
<dbReference type="InterPro" id="IPR050229">
    <property type="entry name" value="GlpE_sulfurtransferase"/>
</dbReference>
<organism evidence="2 3">
    <name type="scientific">Streptomyces lavendulae subsp. lavendulae</name>
    <dbReference type="NCBI Taxonomy" id="58340"/>
    <lineage>
        <taxon>Bacteria</taxon>
        <taxon>Bacillati</taxon>
        <taxon>Actinomycetota</taxon>
        <taxon>Actinomycetes</taxon>
        <taxon>Kitasatosporales</taxon>
        <taxon>Streptomycetaceae</taxon>
        <taxon>Streptomyces</taxon>
    </lineage>
</organism>
<feature type="region of interest" description="Disordered" evidence="1">
    <location>
        <begin position="1"/>
        <end position="34"/>
    </location>
</feature>
<reference evidence="2 3" key="1">
    <citation type="submission" date="2017-11" db="EMBL/GenBank/DDBJ databases">
        <title>Complete genome sequence of Streptomyces lavendulae subsp. lavendulae CCM 3239 (formerly 'Streptomyces aureofaciens CCM 3239'), the producer of the angucycline-type antibiotic auricin.</title>
        <authorList>
            <person name="Busche T."/>
            <person name="Novakova R."/>
            <person name="Al'Dilaimi A."/>
            <person name="Homerova D."/>
            <person name="Feckova L."/>
            <person name="Rezuchova B."/>
            <person name="Mingyar E."/>
            <person name="Csolleiova D."/>
            <person name="Bekeova C."/>
            <person name="Winkler A."/>
            <person name="Sevcikova B."/>
            <person name="Kalinowski J."/>
            <person name="Kormanec J."/>
            <person name="Ruckert C."/>
        </authorList>
    </citation>
    <scope>NUCLEOTIDE SEQUENCE [LARGE SCALE GENOMIC DNA]</scope>
    <source>
        <strain evidence="2 3">CCM 3239</strain>
    </source>
</reference>